<evidence type="ECO:0000259" key="1">
    <source>
        <dbReference type="PROSITE" id="PS51186"/>
    </source>
</evidence>
<reference evidence="2 3" key="1">
    <citation type="submission" date="2016-10" db="EMBL/GenBank/DDBJ databases">
        <authorList>
            <person name="de Groot N.N."/>
        </authorList>
    </citation>
    <scope>NUCLEOTIDE SEQUENCE [LARGE SCALE GENOMIC DNA]</scope>
    <source>
        <strain evidence="2">MBHS1</strain>
    </source>
</reference>
<dbReference type="PROSITE" id="PS51186">
    <property type="entry name" value="GNAT"/>
    <property type="match status" value="1"/>
</dbReference>
<dbReference type="InterPro" id="IPR016181">
    <property type="entry name" value="Acyl_CoA_acyltransferase"/>
</dbReference>
<dbReference type="Proteomes" id="UP000236724">
    <property type="component" value="Unassembled WGS sequence"/>
</dbReference>
<feature type="domain" description="N-acetyltransferase" evidence="1">
    <location>
        <begin position="20"/>
        <end position="195"/>
    </location>
</feature>
<name>A0A1H6FB48_9GAMM</name>
<protein>
    <recommendedName>
        <fullName evidence="1">N-acetyltransferase domain-containing protein</fullName>
    </recommendedName>
</protein>
<dbReference type="GO" id="GO:0016747">
    <property type="term" value="F:acyltransferase activity, transferring groups other than amino-acyl groups"/>
    <property type="evidence" value="ECO:0007669"/>
    <property type="project" value="InterPro"/>
</dbReference>
<dbReference type="OrthoDB" id="187903at2"/>
<dbReference type="EMBL" id="FMSV02000510">
    <property type="protein sequence ID" value="SEH06863.1"/>
    <property type="molecule type" value="Genomic_DNA"/>
</dbReference>
<dbReference type="SUPFAM" id="SSF55729">
    <property type="entry name" value="Acyl-CoA N-acyltransferases (Nat)"/>
    <property type="match status" value="1"/>
</dbReference>
<dbReference type="Gene3D" id="3.40.630.30">
    <property type="match status" value="1"/>
</dbReference>
<dbReference type="RefSeq" id="WP_103920587.1">
    <property type="nucleotide sequence ID" value="NZ_FMSV02000510.1"/>
</dbReference>
<gene>
    <name evidence="2" type="ORF">MBHS_02729</name>
</gene>
<dbReference type="InterPro" id="IPR000182">
    <property type="entry name" value="GNAT_dom"/>
</dbReference>
<evidence type="ECO:0000313" key="3">
    <source>
        <dbReference type="Proteomes" id="UP000236724"/>
    </source>
</evidence>
<sequence>MAKSFKIQTVTGTEALAYVPAVARLRVEIFHDFPYIYEQSVDYEEKFLGIIYANAPNCLFVLVYDGKELVGASTARPLAHPLKTDGVEQLFATQGYNPDEVFYFSDSVLRKNYRGQGLGVRFFVEREAHARSFGTFKHTCFCAVQRAENHPLRPKSYVPLDNFWRKRGYHKAENLQTQFTWKDIDQAQSSKKTMQFWLKTL</sequence>
<dbReference type="AlphaFoldDB" id="A0A1H6FB48"/>
<evidence type="ECO:0000313" key="2">
    <source>
        <dbReference type="EMBL" id="SEH06863.1"/>
    </source>
</evidence>
<proteinExistence type="predicted"/>
<organism evidence="2 3">
    <name type="scientific">Candidatus Venteria ishoeyi</name>
    <dbReference type="NCBI Taxonomy" id="1899563"/>
    <lineage>
        <taxon>Bacteria</taxon>
        <taxon>Pseudomonadati</taxon>
        <taxon>Pseudomonadota</taxon>
        <taxon>Gammaproteobacteria</taxon>
        <taxon>Thiotrichales</taxon>
        <taxon>Thiotrichaceae</taxon>
        <taxon>Venteria</taxon>
    </lineage>
</organism>
<dbReference type="Pfam" id="PF00583">
    <property type="entry name" value="Acetyltransf_1"/>
    <property type="match status" value="1"/>
</dbReference>
<accession>A0A1H6FB48</accession>
<keyword evidence="3" id="KW-1185">Reference proteome</keyword>